<dbReference type="InterPro" id="IPR008183">
    <property type="entry name" value="Aldose_1/G6P_1-epimerase"/>
</dbReference>
<evidence type="ECO:0000313" key="7">
    <source>
        <dbReference type="Proteomes" id="UP000256690"/>
    </source>
</evidence>
<dbReference type="Pfam" id="PF00596">
    <property type="entry name" value="Aldolase_II"/>
    <property type="match status" value="1"/>
</dbReference>
<dbReference type="PANTHER" id="PTHR11122">
    <property type="entry name" value="APOSPORY-ASSOCIATED PROTEIN C-RELATED"/>
    <property type="match status" value="1"/>
</dbReference>
<dbReference type="OrthoDB" id="3238794at2759"/>
<dbReference type="InterPro" id="IPR025532">
    <property type="entry name" value="G6P_1-epimerase"/>
</dbReference>
<comment type="caution">
    <text evidence="6">The sequence shown here is derived from an EMBL/GenBank/DDBJ whole genome shotgun (WGS) entry which is preliminary data.</text>
</comment>
<dbReference type="InterPro" id="IPR011013">
    <property type="entry name" value="Gal_mutarotase_sf_dom"/>
</dbReference>
<dbReference type="GeneID" id="38115251"/>
<dbReference type="InterPro" id="IPR036409">
    <property type="entry name" value="Aldolase_II/adducin_N_sf"/>
</dbReference>
<dbReference type="Proteomes" id="UP000256690">
    <property type="component" value="Unassembled WGS sequence"/>
</dbReference>
<dbReference type="Gene3D" id="3.40.225.10">
    <property type="entry name" value="Class II aldolase/adducin N-terminal domain"/>
    <property type="match status" value="1"/>
</dbReference>
<evidence type="ECO:0000256" key="3">
    <source>
        <dbReference type="ARBA" id="ARBA00012083"/>
    </source>
</evidence>
<gene>
    <name evidence="6" type="ORF">DSM5745_04881</name>
</gene>
<evidence type="ECO:0000313" key="6">
    <source>
        <dbReference type="EMBL" id="RDW81324.1"/>
    </source>
</evidence>
<organism evidence="6 7">
    <name type="scientific">Aspergillus mulundensis</name>
    <dbReference type="NCBI Taxonomy" id="1810919"/>
    <lineage>
        <taxon>Eukaryota</taxon>
        <taxon>Fungi</taxon>
        <taxon>Dikarya</taxon>
        <taxon>Ascomycota</taxon>
        <taxon>Pezizomycotina</taxon>
        <taxon>Eurotiomycetes</taxon>
        <taxon>Eurotiomycetidae</taxon>
        <taxon>Eurotiales</taxon>
        <taxon>Aspergillaceae</taxon>
        <taxon>Aspergillus</taxon>
        <taxon>Aspergillus subgen. Nidulantes</taxon>
    </lineage>
</organism>
<dbReference type="EC" id="5.1.3.15" evidence="3"/>
<dbReference type="STRING" id="1810919.A0A3D8S5N3"/>
<dbReference type="RefSeq" id="XP_026604377.1">
    <property type="nucleotide sequence ID" value="XM_026746897.1"/>
</dbReference>
<keyword evidence="7" id="KW-1185">Reference proteome</keyword>
<dbReference type="Pfam" id="PF01263">
    <property type="entry name" value="Aldose_epim"/>
    <property type="match status" value="1"/>
</dbReference>
<dbReference type="SUPFAM" id="SSF74650">
    <property type="entry name" value="Galactose mutarotase-like"/>
    <property type="match status" value="1"/>
</dbReference>
<keyword evidence="4" id="KW-0413">Isomerase</keyword>
<dbReference type="GO" id="GO:0005975">
    <property type="term" value="P:carbohydrate metabolic process"/>
    <property type="evidence" value="ECO:0007669"/>
    <property type="project" value="InterPro"/>
</dbReference>
<dbReference type="SUPFAM" id="SSF53639">
    <property type="entry name" value="AraD/HMP-PK domain-like"/>
    <property type="match status" value="1"/>
</dbReference>
<evidence type="ECO:0000256" key="4">
    <source>
        <dbReference type="ARBA" id="ARBA00023235"/>
    </source>
</evidence>
<dbReference type="SMART" id="SM01007">
    <property type="entry name" value="Aldolase_II"/>
    <property type="match status" value="1"/>
</dbReference>
<dbReference type="CDD" id="cd09020">
    <property type="entry name" value="D-hex-6-P-epi_like"/>
    <property type="match status" value="1"/>
</dbReference>
<sequence length="616" mass="66893">MAPTNLSDIQPPATEAIPTKSISIPSTRLEKPPQVQVLGKTKSGKTLKIRSYPVFDNLEDERLYRKQHLAAAFRIFADRGFDEGVAGHISVRDPILTDHFWINPLSAHFSLIKVSDLVLVDEDGNVVEGDEPVNLPAFAIHSEIHKARPDVNAACHAHSVAGKAFSCFGRELEMITQDSLRFYKSHAVYREFRGVILDGEEGRRIARALGNGKAAILQNHGLLTVGGSVDEAAFWFISLDKTCQAQLLADAAAAGGYKKILISEEEAEYSAPQVGGPEKGWLAFQPYYDEQVAKTKGEFLLMDRSKKPAAIGVTATPPQPTISLANNVVQATLPSGESVTVNLNGATVTSWKTASGTEKLWLSEAAVLDGSKPIRGGIPVVFPVFGPPPSDHATSSLPQHGFARSSLWEFLGKSSSESAGRTGADDTVKLDFGLSAGLLSDDSKSKWPYEFGLVYSVTLSPEGLGTSLQVRNQGEKSFEFQVLLHTYFGVEDISQIHVKNLQGKTYIDKVQNASTHTESNPTVQFSSETDRVYKELDPSVPLVISSGDKELFSITREGLNDAVVWNPWIEKAKGMGDFSPDDGFKKMVCVEAGAVNGWQVLEAGESWEGGQFIKSK</sequence>
<evidence type="ECO:0000256" key="2">
    <source>
        <dbReference type="ARBA" id="ARBA00005866"/>
    </source>
</evidence>
<dbReference type="NCBIfam" id="NF004855">
    <property type="entry name" value="PRK06208.1"/>
    <property type="match status" value="1"/>
</dbReference>
<dbReference type="Gene3D" id="2.70.98.10">
    <property type="match status" value="1"/>
</dbReference>
<dbReference type="EMBL" id="PVWQ01000005">
    <property type="protein sequence ID" value="RDW81324.1"/>
    <property type="molecule type" value="Genomic_DNA"/>
</dbReference>
<dbReference type="PANTHER" id="PTHR11122:SF13">
    <property type="entry name" value="GLUCOSE-6-PHOSPHATE 1-EPIMERASE"/>
    <property type="match status" value="1"/>
</dbReference>
<protein>
    <recommendedName>
        <fullName evidence="3">glucose-6-phosphate 1-epimerase</fullName>
        <ecNumber evidence="3">5.1.3.15</ecNumber>
    </recommendedName>
</protein>
<dbReference type="InterPro" id="IPR014718">
    <property type="entry name" value="GH-type_carb-bd"/>
</dbReference>
<evidence type="ECO:0000256" key="1">
    <source>
        <dbReference type="ARBA" id="ARBA00001096"/>
    </source>
</evidence>
<dbReference type="FunFam" id="3.40.225.10:FF:000009">
    <property type="entry name" value="Class II aldolase/adducin N-terminal"/>
    <property type="match status" value="1"/>
</dbReference>
<reference evidence="6 7" key="1">
    <citation type="journal article" date="2018" name="IMA Fungus">
        <title>IMA Genome-F 9: Draft genome sequence of Annulohypoxylon stygium, Aspergillus mulundensis, Berkeleyomyces basicola (syn. Thielaviopsis basicola), Ceratocystis smalleyi, two Cercospora beticola strains, Coleophoma cylindrospora, Fusarium fracticaudum, Phialophora cf. hyalina, and Morchella septimelata.</title>
        <authorList>
            <person name="Wingfield B.D."/>
            <person name="Bills G.F."/>
            <person name="Dong Y."/>
            <person name="Huang W."/>
            <person name="Nel W.J."/>
            <person name="Swalarsk-Parry B.S."/>
            <person name="Vaghefi N."/>
            <person name="Wilken P.M."/>
            <person name="An Z."/>
            <person name="de Beer Z.W."/>
            <person name="De Vos L."/>
            <person name="Chen L."/>
            <person name="Duong T.A."/>
            <person name="Gao Y."/>
            <person name="Hammerbacher A."/>
            <person name="Kikkert J.R."/>
            <person name="Li Y."/>
            <person name="Li H."/>
            <person name="Li K."/>
            <person name="Li Q."/>
            <person name="Liu X."/>
            <person name="Ma X."/>
            <person name="Naidoo K."/>
            <person name="Pethybridge S.J."/>
            <person name="Sun J."/>
            <person name="Steenkamp E.T."/>
            <person name="van der Nest M.A."/>
            <person name="van Wyk S."/>
            <person name="Wingfield M.J."/>
            <person name="Xiong C."/>
            <person name="Yue Q."/>
            <person name="Zhang X."/>
        </authorList>
    </citation>
    <scope>NUCLEOTIDE SEQUENCE [LARGE SCALE GENOMIC DNA]</scope>
    <source>
        <strain evidence="6 7">DSM 5745</strain>
    </source>
</reference>
<accession>A0A3D8S5N3</accession>
<evidence type="ECO:0000259" key="5">
    <source>
        <dbReference type="SMART" id="SM01007"/>
    </source>
</evidence>
<dbReference type="GO" id="GO:0030246">
    <property type="term" value="F:carbohydrate binding"/>
    <property type="evidence" value="ECO:0007669"/>
    <property type="project" value="InterPro"/>
</dbReference>
<dbReference type="InterPro" id="IPR001303">
    <property type="entry name" value="Aldolase_II/adducin_N"/>
</dbReference>
<dbReference type="AlphaFoldDB" id="A0A3D8S5N3"/>
<dbReference type="GO" id="GO:0005737">
    <property type="term" value="C:cytoplasm"/>
    <property type="evidence" value="ECO:0007669"/>
    <property type="project" value="TreeGrafter"/>
</dbReference>
<comment type="similarity">
    <text evidence="2">Belongs to the glucose-6-phosphate 1-epimerase family.</text>
</comment>
<name>A0A3D8S5N3_9EURO</name>
<feature type="domain" description="Class II aldolase/adducin N-terminal" evidence="5">
    <location>
        <begin position="67"/>
        <end position="247"/>
    </location>
</feature>
<proteinExistence type="inferred from homology"/>
<comment type="catalytic activity">
    <reaction evidence="1">
        <text>alpha-D-glucose 6-phosphate = beta-D-glucose 6-phosphate</text>
        <dbReference type="Rhea" id="RHEA:16249"/>
        <dbReference type="ChEBI" id="CHEBI:58225"/>
        <dbReference type="ChEBI" id="CHEBI:58247"/>
        <dbReference type="EC" id="5.1.3.15"/>
    </reaction>
</comment>
<dbReference type="GO" id="GO:0047938">
    <property type="term" value="F:glucose-6-phosphate 1-epimerase activity"/>
    <property type="evidence" value="ECO:0007669"/>
    <property type="project" value="UniProtKB-EC"/>
</dbReference>